<dbReference type="PANTHER" id="PTHR47505:SF1">
    <property type="entry name" value="DNA UTILIZATION PROTEIN YHGH"/>
    <property type="match status" value="1"/>
</dbReference>
<dbReference type="SUPFAM" id="SSF53271">
    <property type="entry name" value="PRTase-like"/>
    <property type="match status" value="1"/>
</dbReference>
<protein>
    <submittedName>
        <fullName evidence="4">ComF family protein</fullName>
    </submittedName>
</protein>
<evidence type="ECO:0000256" key="1">
    <source>
        <dbReference type="ARBA" id="ARBA00008007"/>
    </source>
</evidence>
<dbReference type="RefSeq" id="WP_076755497.1">
    <property type="nucleotide sequence ID" value="NZ_CP023018.1"/>
</dbReference>
<keyword evidence="5" id="KW-1185">Reference proteome</keyword>
<dbReference type="InterPro" id="IPR051910">
    <property type="entry name" value="ComF/GntX_DNA_util-trans"/>
</dbReference>
<dbReference type="PANTHER" id="PTHR47505">
    <property type="entry name" value="DNA UTILIZATION PROTEIN YHGH"/>
    <property type="match status" value="1"/>
</dbReference>
<dbReference type="OrthoDB" id="9793412at2"/>
<feature type="domain" description="Double zinc ribbon" evidence="3">
    <location>
        <begin position="15"/>
        <end position="71"/>
    </location>
</feature>
<feature type="domain" description="Phosphoribosyltransferase" evidence="2">
    <location>
        <begin position="148"/>
        <end position="235"/>
    </location>
</feature>
<evidence type="ECO:0000313" key="4">
    <source>
        <dbReference type="EMBL" id="SIT69474.1"/>
    </source>
</evidence>
<organism evidence="4 5">
    <name type="scientific">Ectothiorhodosinus mongolicus</name>
    <dbReference type="NCBI Taxonomy" id="233100"/>
    <lineage>
        <taxon>Bacteria</taxon>
        <taxon>Pseudomonadati</taxon>
        <taxon>Pseudomonadota</taxon>
        <taxon>Gammaproteobacteria</taxon>
        <taxon>Chromatiales</taxon>
        <taxon>Ectothiorhodospiraceae</taxon>
        <taxon>Ectothiorhodosinus</taxon>
    </lineage>
</organism>
<dbReference type="AlphaFoldDB" id="A0A1R3VWJ3"/>
<dbReference type="Pfam" id="PF18912">
    <property type="entry name" value="DZR_2"/>
    <property type="match status" value="1"/>
</dbReference>
<gene>
    <name evidence="4" type="ORF">SAMN05216526_1092</name>
</gene>
<dbReference type="InterPro" id="IPR044005">
    <property type="entry name" value="DZR_2"/>
</dbReference>
<reference evidence="4 5" key="1">
    <citation type="submission" date="2017-01" db="EMBL/GenBank/DDBJ databases">
        <authorList>
            <person name="Mah S.A."/>
            <person name="Swanson W.J."/>
            <person name="Moy G.W."/>
            <person name="Vacquier V.D."/>
        </authorList>
    </citation>
    <scope>NUCLEOTIDE SEQUENCE [LARGE SCALE GENOMIC DNA]</scope>
    <source>
        <strain evidence="4 5">M9</strain>
    </source>
</reference>
<dbReference type="Pfam" id="PF00156">
    <property type="entry name" value="Pribosyltran"/>
    <property type="match status" value="1"/>
</dbReference>
<dbReference type="InterPro" id="IPR000836">
    <property type="entry name" value="PRTase_dom"/>
</dbReference>
<name>A0A1R3VWJ3_9GAMM</name>
<dbReference type="InterPro" id="IPR029057">
    <property type="entry name" value="PRTase-like"/>
</dbReference>
<evidence type="ECO:0000259" key="3">
    <source>
        <dbReference type="Pfam" id="PF18912"/>
    </source>
</evidence>
<dbReference type="EMBL" id="FTPK01000002">
    <property type="protein sequence ID" value="SIT69474.1"/>
    <property type="molecule type" value="Genomic_DNA"/>
</dbReference>
<dbReference type="STRING" id="233100.SAMN05216526_1092"/>
<comment type="similarity">
    <text evidence="1">Belongs to the ComF/GntX family.</text>
</comment>
<dbReference type="Gene3D" id="3.40.50.2020">
    <property type="match status" value="1"/>
</dbReference>
<dbReference type="Proteomes" id="UP000223759">
    <property type="component" value="Unassembled WGS sequence"/>
</dbReference>
<accession>A0A1R3VWJ3</accession>
<sequence>MIRGLSKLQQWRSQLIQLAYPDICLLCGAPGCANLDLCSGCLDQLPRQYRRCERCAAPLPEQQVQACCTSCRKQNPAYDRAWAAFDYATPIDWLLGRFKFNRHLHYGRLLGLLMAQSLQGVVDRPDVIIPVPLHPNRLRERGFNQTVVLAQPMAKAMSMPIDRHVIKRQHNTISQRRLSAQERQQNLSGVFTIHRHWQADHVAVVDDVMATGTTINELALLLKNHGVRRVDVWLLARTDLLNGEHPLTLLRGQ</sequence>
<evidence type="ECO:0000313" key="5">
    <source>
        <dbReference type="Proteomes" id="UP000223759"/>
    </source>
</evidence>
<proteinExistence type="inferred from homology"/>
<evidence type="ECO:0000259" key="2">
    <source>
        <dbReference type="Pfam" id="PF00156"/>
    </source>
</evidence>
<dbReference type="CDD" id="cd06223">
    <property type="entry name" value="PRTases_typeI"/>
    <property type="match status" value="1"/>
</dbReference>